<gene>
    <name evidence="4" type="ORF">ABFE88_07965</name>
</gene>
<feature type="region of interest" description="Disordered" evidence="2">
    <location>
        <begin position="512"/>
        <end position="531"/>
    </location>
</feature>
<evidence type="ECO:0000256" key="1">
    <source>
        <dbReference type="SAM" id="Coils"/>
    </source>
</evidence>
<comment type="caution">
    <text evidence="4">The sequence shown here is derived from an EMBL/GenBank/DDBJ whole genome shotgun (WGS) entry which is preliminary data.</text>
</comment>
<feature type="coiled-coil region" evidence="1">
    <location>
        <begin position="641"/>
        <end position="668"/>
    </location>
</feature>
<sequence length="1010" mass="106901">MAQESRLAVTIDSRGAKRSVDDLTGSLENLERAGDAAASSADDVSSSLDDQRKELSQLLGQINPTVAALGRLDDMQEKLAKFKGTKFLDAETFAEYDQRINTLRQGLSDSAEGMNKAGTSAKAYQAALRGVPAQLTDIAVSLQGGQAPLTVFLQQGGQLKDMFGGIAPAAKALGGYVLGLVNPFTVAAAAAGALAVAYYKGSEQSDALRNSLILTGNFSKASEAQLISLADSADQVTGTFGQAAGALAQLTAAGENTTGNLKLITTTAVEMQRVTGKAVEDTVSEFIKLGKDPVAGIVELDEKYRFLTASVYAQIKALSDQGSAVAAADLAERTYAEAMGQRTTKIRENLGLIERGWLNIKDATNEVLDAFASIGRKSVESENAAITRLQQELAYRNSILNTASEDNTTRGRIAEIEQELSKRREVLSVNQKTLEEEEKRRRIQEEGRRAIDSLGSAYKSNLDQVERINASIKDLDKSRDKALAAGVFGEKQQAEYTKTRAAYEKQIAEIKEREAKKDRPKSARENNRGVAESENTFSRLFAQYDPASQAARTLTKEQTQLDLALSKGKISQDEYGKALAQASINYAAAIKGAQGLTQAEQYRAQLDRQLATQRAQYDAEAAAVGMGSLQAERMQQRIRLEQETNDRILQLRTELANATTEKQRQELQAQIDLTAEYLPKQLQAMQVGWGLMDQQMLNATNGWTAALQDFQNSANDVAGQTQSMFSNAFYGISGDAGRAFEGMVFDGMTFSDAISMITENMLRGVVSALGEMAAQWAANQALQLAFGKAQTAEELARVATETTAKTASIATVTGAKIAADGAMTASGLAATATTTAAQTAAAATTASAWLPAALVASIGSFGAAAVVGGTALLAAFALTKGFKTGGYVSGSGTGTSDSIPARLSNGEFVVNADATKRNRALLEAINSNERVSVSGGGGRTVVQSGGGGGDEKSTASGGGGLNVPIQVVVQVQPGMSDSEARRQGQMAGEGVRDIVRQVIQDEQRPGGMLS</sequence>
<dbReference type="Pfam" id="PF06791">
    <property type="entry name" value="TMP_2"/>
    <property type="match status" value="1"/>
</dbReference>
<feature type="compositionally biased region" description="Basic and acidic residues" evidence="2">
    <location>
        <begin position="512"/>
        <end position="527"/>
    </location>
</feature>
<accession>A0ABV0DDT1</accession>
<keyword evidence="1" id="KW-0175">Coiled coil</keyword>
<dbReference type="Proteomes" id="UP001424532">
    <property type="component" value="Unassembled WGS sequence"/>
</dbReference>
<dbReference type="InterPro" id="IPR009628">
    <property type="entry name" value="Phage_tape_measure_N"/>
</dbReference>
<evidence type="ECO:0000259" key="3">
    <source>
        <dbReference type="Pfam" id="PF06791"/>
    </source>
</evidence>
<organism evidence="4 5">
    <name type="scientific">Pseudomonas sichuanensis</name>
    <dbReference type="NCBI Taxonomy" id="2213015"/>
    <lineage>
        <taxon>Bacteria</taxon>
        <taxon>Pseudomonadati</taxon>
        <taxon>Pseudomonadota</taxon>
        <taxon>Gammaproteobacteria</taxon>
        <taxon>Pseudomonadales</taxon>
        <taxon>Pseudomonadaceae</taxon>
        <taxon>Pseudomonas</taxon>
    </lineage>
</organism>
<feature type="compositionally biased region" description="Gly residues" evidence="2">
    <location>
        <begin position="934"/>
        <end position="948"/>
    </location>
</feature>
<keyword evidence="5" id="KW-1185">Reference proteome</keyword>
<name>A0ABV0DDT1_9PSED</name>
<reference evidence="4 5" key="1">
    <citation type="submission" date="2024-05" db="EMBL/GenBank/DDBJ databases">
        <title>Sequence of Lycoming College course isolates.</title>
        <authorList>
            <person name="Reigle C.A."/>
            <person name="Newman J.D."/>
        </authorList>
    </citation>
    <scope>NUCLEOTIDE SEQUENCE [LARGE SCALE GENOMIC DNA]</scope>
    <source>
        <strain evidence="4 5">CAR-09</strain>
    </source>
</reference>
<dbReference type="EMBL" id="JBDLYL010000006">
    <property type="protein sequence ID" value="MEN8639581.1"/>
    <property type="molecule type" value="Genomic_DNA"/>
</dbReference>
<proteinExistence type="predicted"/>
<feature type="region of interest" description="Disordered" evidence="2">
    <location>
        <begin position="933"/>
        <end position="960"/>
    </location>
</feature>
<evidence type="ECO:0000313" key="5">
    <source>
        <dbReference type="Proteomes" id="UP001424532"/>
    </source>
</evidence>
<feature type="domain" description="Bacteriophage tail tape measure N-terminal" evidence="3">
    <location>
        <begin position="113"/>
        <end position="316"/>
    </location>
</feature>
<protein>
    <submittedName>
        <fullName evidence="4">Phage tail length tape measure family protein</fullName>
    </submittedName>
</protein>
<evidence type="ECO:0000313" key="4">
    <source>
        <dbReference type="EMBL" id="MEN8639581.1"/>
    </source>
</evidence>
<evidence type="ECO:0000256" key="2">
    <source>
        <dbReference type="SAM" id="MobiDB-lite"/>
    </source>
</evidence>
<dbReference type="RefSeq" id="WP_347149535.1">
    <property type="nucleotide sequence ID" value="NZ_JBDLYL010000006.1"/>
</dbReference>